<dbReference type="Proteomes" id="UP000218675">
    <property type="component" value="Unassembled WGS sequence"/>
</dbReference>
<dbReference type="PANTHER" id="PTHR48073:SF2">
    <property type="entry name" value="O-SUCCINYLBENZOATE SYNTHASE"/>
    <property type="match status" value="1"/>
</dbReference>
<organism evidence="9 10">
    <name type="scientific">Vreelandella alkaliphila</name>
    <dbReference type="NCBI Taxonomy" id="272774"/>
    <lineage>
        <taxon>Bacteria</taxon>
        <taxon>Pseudomonadati</taxon>
        <taxon>Pseudomonadota</taxon>
        <taxon>Gammaproteobacteria</taxon>
        <taxon>Oceanospirillales</taxon>
        <taxon>Halomonadaceae</taxon>
        <taxon>Vreelandella</taxon>
    </lineage>
</organism>
<dbReference type="SFLD" id="SFLDS00001">
    <property type="entry name" value="Enolase"/>
    <property type="match status" value="1"/>
</dbReference>
<gene>
    <name evidence="9" type="ORF">CK497_08540</name>
</gene>
<dbReference type="InterPro" id="IPR029065">
    <property type="entry name" value="Enolase_C-like"/>
</dbReference>
<keyword evidence="4" id="KW-0479">Metal-binding</keyword>
<evidence type="ECO:0000256" key="7">
    <source>
        <dbReference type="ARBA" id="ARBA00023235"/>
    </source>
</evidence>
<dbReference type="Pfam" id="PF13378">
    <property type="entry name" value="MR_MLE_C"/>
    <property type="match status" value="1"/>
</dbReference>
<dbReference type="InterPro" id="IPR013370">
    <property type="entry name" value="Chloromuconate_cycloisomerase"/>
</dbReference>
<dbReference type="CDD" id="cd03318">
    <property type="entry name" value="MLE"/>
    <property type="match status" value="1"/>
</dbReference>
<dbReference type="SMART" id="SM00922">
    <property type="entry name" value="MR_MLE"/>
    <property type="match status" value="1"/>
</dbReference>
<dbReference type="SFLD" id="SFLDG01258">
    <property type="entry name" value="(chloro)muconate_cycloisomeras"/>
    <property type="match status" value="1"/>
</dbReference>
<dbReference type="SFLD" id="SFLDG00180">
    <property type="entry name" value="muconate_cycloisomerase"/>
    <property type="match status" value="1"/>
</dbReference>
<reference evidence="9 10" key="1">
    <citation type="submission" date="2017-08" db="EMBL/GenBank/DDBJ databases">
        <title>Halomonas binhaiensis sp. nov., isolated from saline alkaline soil.</title>
        <authorList>
            <person name="Wang D."/>
            <person name="Zhang G."/>
        </authorList>
    </citation>
    <scope>NUCLEOTIDE SEQUENCE [LARGE SCALE GENOMIC DNA]</scope>
    <source>
        <strain evidence="9 10">WN018</strain>
    </source>
</reference>
<dbReference type="InterPro" id="IPR013342">
    <property type="entry name" value="Mandelate_racemase_C"/>
</dbReference>
<dbReference type="PROSITE" id="PS00908">
    <property type="entry name" value="MR_MLE_1"/>
    <property type="match status" value="1"/>
</dbReference>
<dbReference type="Pfam" id="PF02746">
    <property type="entry name" value="MR_MLE_N"/>
    <property type="match status" value="1"/>
</dbReference>
<proteinExistence type="inferred from homology"/>
<comment type="similarity">
    <text evidence="3">Belongs to the mandelate racemase/muconate lactonizing enzyme family.</text>
</comment>
<comment type="cofactor">
    <cofactor evidence="1">
        <name>Mn(2+)</name>
        <dbReference type="ChEBI" id="CHEBI:29035"/>
    </cofactor>
</comment>
<dbReference type="InterPro" id="IPR013341">
    <property type="entry name" value="Mandelate_racemase_N_dom"/>
</dbReference>
<accession>A0ABX4HH84</accession>
<dbReference type="PROSITE" id="PS00909">
    <property type="entry name" value="MR_MLE_2"/>
    <property type="match status" value="1"/>
</dbReference>
<evidence type="ECO:0000256" key="5">
    <source>
        <dbReference type="ARBA" id="ARBA00022797"/>
    </source>
</evidence>
<dbReference type="EMBL" id="NSKA01000003">
    <property type="protein sequence ID" value="PAU71827.1"/>
    <property type="molecule type" value="Genomic_DNA"/>
</dbReference>
<keyword evidence="6" id="KW-0464">Manganese</keyword>
<evidence type="ECO:0000256" key="3">
    <source>
        <dbReference type="ARBA" id="ARBA00008031"/>
    </source>
</evidence>
<dbReference type="SUPFAM" id="SSF51604">
    <property type="entry name" value="Enolase C-terminal domain-like"/>
    <property type="match status" value="1"/>
</dbReference>
<evidence type="ECO:0000256" key="6">
    <source>
        <dbReference type="ARBA" id="ARBA00023211"/>
    </source>
</evidence>
<dbReference type="PANTHER" id="PTHR48073">
    <property type="entry name" value="O-SUCCINYLBENZOATE SYNTHASE-RELATED"/>
    <property type="match status" value="1"/>
</dbReference>
<name>A0ABX4HH84_9GAMM</name>
<evidence type="ECO:0000259" key="8">
    <source>
        <dbReference type="SMART" id="SM00922"/>
    </source>
</evidence>
<dbReference type="RefSeq" id="WP_095603404.1">
    <property type="nucleotide sequence ID" value="NZ_NSKA01000003.1"/>
</dbReference>
<comment type="caution">
    <text evidence="9">The sequence shown here is derived from an EMBL/GenBank/DDBJ whole genome shotgun (WGS) entry which is preliminary data.</text>
</comment>
<evidence type="ECO:0000313" key="10">
    <source>
        <dbReference type="Proteomes" id="UP000218675"/>
    </source>
</evidence>
<dbReference type="SUPFAM" id="SSF54826">
    <property type="entry name" value="Enolase N-terminal domain-like"/>
    <property type="match status" value="1"/>
</dbReference>
<dbReference type="Gene3D" id="3.30.390.10">
    <property type="entry name" value="Enolase-like, N-terminal domain"/>
    <property type="match status" value="1"/>
</dbReference>
<evidence type="ECO:0000256" key="4">
    <source>
        <dbReference type="ARBA" id="ARBA00022723"/>
    </source>
</evidence>
<keyword evidence="10" id="KW-1185">Reference proteome</keyword>
<dbReference type="InterPro" id="IPR029017">
    <property type="entry name" value="Enolase-like_N"/>
</dbReference>
<keyword evidence="7" id="KW-0413">Isomerase</keyword>
<dbReference type="InterPro" id="IPR018110">
    <property type="entry name" value="Mandel_Rmase/mucon_lact_enz_CS"/>
</dbReference>
<feature type="domain" description="Mandelate racemase/muconate lactonizing enzyme C-terminal" evidence="8">
    <location>
        <begin position="148"/>
        <end position="245"/>
    </location>
</feature>
<dbReference type="Gene3D" id="3.20.20.120">
    <property type="entry name" value="Enolase-like C-terminal domain"/>
    <property type="match status" value="1"/>
</dbReference>
<keyword evidence="5" id="KW-0058">Aromatic hydrocarbons catabolism</keyword>
<dbReference type="InterPro" id="IPR036849">
    <property type="entry name" value="Enolase-like_C_sf"/>
</dbReference>
<comment type="pathway">
    <text evidence="2">Aromatic compound metabolism.</text>
</comment>
<sequence>MRGVSIEDIQTVLVDLPTIRPHKLSMTTMACQTMVIVRMRHSDGVEGLGEGATIGGLAYGPESPESIKRNIDTYLAPLLIGQPSGNIHQLRARLNRHIRGNMIAKSALETALLDAQGKRLGLSVAELLGGARQTHLPVLWTLASGDTAKDIDEAQLRLEQRRHCDFKLKIGAHPVDHDVRHVAAIKEALGDRASVRVDVNQAWDESTAVRGIQALQEAGIELIEQPIPAREHAGLIRLANRFNVPMLADEAVQDARDGLDLVCGGFSGAFALKIAKAGGTYGVLELAHVAQAAGVGLYGGTLLEGTIGTAASLHAWATLPEMAWGTEMFGPLLLKDDIVVKPLNYHDFGVDLPTEPGLGITLDEDKVTHYSRKDCSRKDCSRKD</sequence>
<dbReference type="NCBIfam" id="TIGR02534">
    <property type="entry name" value="mucon_cyclo"/>
    <property type="match status" value="1"/>
</dbReference>
<evidence type="ECO:0000313" key="9">
    <source>
        <dbReference type="EMBL" id="PAU71827.1"/>
    </source>
</evidence>
<protein>
    <submittedName>
        <fullName evidence="9">Muconate cycloisomerase</fullName>
    </submittedName>
</protein>
<evidence type="ECO:0000256" key="1">
    <source>
        <dbReference type="ARBA" id="ARBA00001936"/>
    </source>
</evidence>
<evidence type="ECO:0000256" key="2">
    <source>
        <dbReference type="ARBA" id="ARBA00005211"/>
    </source>
</evidence>